<keyword evidence="9 12" id="KW-0275">Fatty acid biosynthesis</keyword>
<dbReference type="NCBIfam" id="NF009466">
    <property type="entry name" value="PRK12826.1-2"/>
    <property type="match status" value="1"/>
</dbReference>
<dbReference type="HOGENOM" id="CLU_010194_1_3_6"/>
<dbReference type="InterPro" id="IPR002347">
    <property type="entry name" value="SDR_fam"/>
</dbReference>
<feature type="active site" description="Proton acceptor" evidence="10">
    <location>
        <position position="151"/>
    </location>
</feature>
<sequence length="244" mass="26717">MQFEKKISLVTGANRGIGKAIAKKLLEKNVIVIGTATQPEGVKKISKYLHGQGLGIQLNICDSISIKLCLEKIKKNFGLINILINNAGITQDNLLIKMKENQWDSVINTNLTGTYRISKEVIPGMLKKNYGRIVNIGSVSGFVGNPGQTNYSASKFGLIGFTHSLSREVAKRGITVNMICPGFIDTDMTRILSEKHKEKILSFIPINRFGSTKDVAHAAIFLASDEASYITGETIHVNGGMYMK</sequence>
<keyword evidence="4 12" id="KW-0444">Lipid biosynthesis</keyword>
<dbReference type="CDD" id="cd05333">
    <property type="entry name" value="BKR_SDR_c"/>
    <property type="match status" value="1"/>
</dbReference>
<evidence type="ECO:0000256" key="12">
    <source>
        <dbReference type="RuleBase" id="RU366074"/>
    </source>
</evidence>
<dbReference type="NCBIfam" id="TIGR01830">
    <property type="entry name" value="3oxo_ACP_reduc"/>
    <property type="match status" value="1"/>
</dbReference>
<keyword evidence="8 12" id="KW-0443">Lipid metabolism</keyword>
<evidence type="ECO:0000313" key="13">
    <source>
        <dbReference type="EMBL" id="AFA40956.1"/>
    </source>
</evidence>
<dbReference type="eggNOG" id="COG1028">
    <property type="taxonomic scope" value="Bacteria"/>
</dbReference>
<dbReference type="GO" id="GO:0030497">
    <property type="term" value="P:fatty acid elongation"/>
    <property type="evidence" value="ECO:0007669"/>
    <property type="project" value="UniProtKB-ARBA"/>
</dbReference>
<dbReference type="Pfam" id="PF13561">
    <property type="entry name" value="adh_short_C2"/>
    <property type="match status" value="1"/>
</dbReference>
<proteinExistence type="inferred from homology"/>
<dbReference type="PANTHER" id="PTHR42879">
    <property type="entry name" value="3-OXOACYL-(ACYL-CARRIER-PROTEIN) REDUCTASE"/>
    <property type="match status" value="1"/>
</dbReference>
<evidence type="ECO:0000256" key="3">
    <source>
        <dbReference type="ARBA" id="ARBA00006484"/>
    </source>
</evidence>
<reference evidence="13 14" key="1">
    <citation type="journal article" date="2012" name="MBio">
        <title>Insight into the transmission biology and species-specific functional capabilities of tsetse (Diptera: glossinidae) obligate symbiont wigglesworthia.</title>
        <authorList>
            <person name="Rio R.V."/>
            <person name="Symula R.E."/>
            <person name="Wang J."/>
            <person name="Lohs C."/>
            <person name="Wu Y.N."/>
            <person name="Snyder A.K."/>
            <person name="Bjornson R.D."/>
            <person name="Oshima K."/>
            <person name="Biehl B.S."/>
            <person name="Perna N.T."/>
            <person name="Hattori M."/>
            <person name="Aksoy S."/>
        </authorList>
    </citation>
    <scope>NUCLEOTIDE SEQUENCE [LARGE SCALE GENOMIC DNA]</scope>
    <source>
        <strain evidence="13">WGM</strain>
    </source>
</reference>
<evidence type="ECO:0000256" key="10">
    <source>
        <dbReference type="PIRSR" id="PIRSR611284-1"/>
    </source>
</evidence>
<dbReference type="RefSeq" id="WP_014353895.1">
    <property type="nucleotide sequence ID" value="NC_016893.1"/>
</dbReference>
<dbReference type="EMBL" id="CP003315">
    <property type="protein sequence ID" value="AFA40956.1"/>
    <property type="molecule type" value="Genomic_DNA"/>
</dbReference>
<keyword evidence="14" id="KW-1185">Reference proteome</keyword>
<dbReference type="InterPro" id="IPR011284">
    <property type="entry name" value="3oxo_ACP_reduc"/>
</dbReference>
<dbReference type="PROSITE" id="PS00061">
    <property type="entry name" value="ADH_SHORT"/>
    <property type="match status" value="1"/>
</dbReference>
<evidence type="ECO:0000256" key="5">
    <source>
        <dbReference type="ARBA" id="ARBA00022832"/>
    </source>
</evidence>
<dbReference type="AlphaFoldDB" id="H6Q5Q1"/>
<evidence type="ECO:0000256" key="8">
    <source>
        <dbReference type="ARBA" id="ARBA00023098"/>
    </source>
</evidence>
<dbReference type="PANTHER" id="PTHR42879:SF2">
    <property type="entry name" value="3-OXOACYL-[ACYL-CARRIER-PROTEIN] REDUCTASE FABG"/>
    <property type="match status" value="1"/>
</dbReference>
<dbReference type="Gene3D" id="3.40.50.720">
    <property type="entry name" value="NAD(P)-binding Rossmann-like Domain"/>
    <property type="match status" value="1"/>
</dbReference>
<evidence type="ECO:0000313" key="14">
    <source>
        <dbReference type="Proteomes" id="UP000009061"/>
    </source>
</evidence>
<feature type="binding site" evidence="11">
    <location>
        <position position="86"/>
    </location>
    <ligand>
        <name>NADP(+)</name>
        <dbReference type="ChEBI" id="CHEBI:58349"/>
    </ligand>
</feature>
<dbReference type="InterPro" id="IPR020904">
    <property type="entry name" value="Sc_DH/Rdtase_CS"/>
</dbReference>
<feature type="binding site" evidence="11">
    <location>
        <position position="184"/>
    </location>
    <ligand>
        <name>NADP(+)</name>
        <dbReference type="ChEBI" id="CHEBI:58349"/>
    </ligand>
</feature>
<comment type="function">
    <text evidence="1 12">Catalyzes the NADPH-dependent reduction of beta-ketoacyl-ACP substrates to beta-hydroxyacyl-ACP products, the first reductive step in the elongation cycle of fatty acid biosynthesis.</text>
</comment>
<dbReference type="OrthoDB" id="9804774at2"/>
<dbReference type="EC" id="1.1.1.100" evidence="12"/>
<accession>H6Q5Q1</accession>
<comment type="similarity">
    <text evidence="3 12">Belongs to the short-chain dehydrogenases/reductases (SDR) family.</text>
</comment>
<dbReference type="InterPro" id="IPR050259">
    <property type="entry name" value="SDR"/>
</dbReference>
<dbReference type="UniPathway" id="UPA00094"/>
<evidence type="ECO:0000256" key="11">
    <source>
        <dbReference type="PIRSR" id="PIRSR611284-2"/>
    </source>
</evidence>
<dbReference type="KEGG" id="wgl:WIGMOR_0096"/>
<feature type="binding site" evidence="11">
    <location>
        <begin position="12"/>
        <end position="15"/>
    </location>
    <ligand>
        <name>NADP(+)</name>
        <dbReference type="ChEBI" id="CHEBI:58349"/>
    </ligand>
</feature>
<evidence type="ECO:0000256" key="9">
    <source>
        <dbReference type="ARBA" id="ARBA00023160"/>
    </source>
</evidence>
<dbReference type="STRING" id="1142511.WIGMOR_0096"/>
<gene>
    <name evidence="13" type="primary">fabG</name>
    <name evidence="13" type="ORF">WIGMOR_0096</name>
</gene>
<dbReference type="InterPro" id="IPR036291">
    <property type="entry name" value="NAD(P)-bd_dom_sf"/>
</dbReference>
<name>H6Q5Q1_WIGGL</name>
<evidence type="ECO:0000256" key="1">
    <source>
        <dbReference type="ARBA" id="ARBA00002607"/>
    </source>
</evidence>
<dbReference type="SUPFAM" id="SSF51735">
    <property type="entry name" value="NAD(P)-binding Rossmann-fold domains"/>
    <property type="match status" value="1"/>
</dbReference>
<protein>
    <recommendedName>
        <fullName evidence="12">3-oxoacyl-[acyl-carrier-protein] reductase</fullName>
        <ecNumber evidence="12">1.1.1.100</ecNumber>
    </recommendedName>
</protein>
<dbReference type="GO" id="GO:0051287">
    <property type="term" value="F:NAD binding"/>
    <property type="evidence" value="ECO:0007669"/>
    <property type="project" value="UniProtKB-UniRule"/>
</dbReference>
<keyword evidence="7 12" id="KW-0560">Oxidoreductase</keyword>
<comment type="catalytic activity">
    <reaction evidence="12">
        <text>a (3R)-hydroxyacyl-[ACP] + NADP(+) = a 3-oxoacyl-[ACP] + NADPH + H(+)</text>
        <dbReference type="Rhea" id="RHEA:17397"/>
        <dbReference type="Rhea" id="RHEA-COMP:9916"/>
        <dbReference type="Rhea" id="RHEA-COMP:9945"/>
        <dbReference type="ChEBI" id="CHEBI:15378"/>
        <dbReference type="ChEBI" id="CHEBI:57783"/>
        <dbReference type="ChEBI" id="CHEBI:58349"/>
        <dbReference type="ChEBI" id="CHEBI:78776"/>
        <dbReference type="ChEBI" id="CHEBI:78827"/>
        <dbReference type="EC" id="1.1.1.100"/>
    </reaction>
</comment>
<dbReference type="GO" id="GO:0004316">
    <property type="term" value="F:3-oxoacyl-[acyl-carrier-protein] reductase (NADPH) activity"/>
    <property type="evidence" value="ECO:0007669"/>
    <property type="project" value="UniProtKB-UniRule"/>
</dbReference>
<keyword evidence="6 11" id="KW-0521">NADP</keyword>
<evidence type="ECO:0000256" key="4">
    <source>
        <dbReference type="ARBA" id="ARBA00022516"/>
    </source>
</evidence>
<feature type="binding site" evidence="11">
    <location>
        <begin position="151"/>
        <end position="155"/>
    </location>
    <ligand>
        <name>NADP(+)</name>
        <dbReference type="ChEBI" id="CHEBI:58349"/>
    </ligand>
</feature>
<organism evidence="13 14">
    <name type="scientific">Wigglesworthia glossinidia endosymbiont of Glossina morsitans morsitans</name>
    <name type="common">Yale colony</name>
    <dbReference type="NCBI Taxonomy" id="1142511"/>
    <lineage>
        <taxon>Bacteria</taxon>
        <taxon>Pseudomonadati</taxon>
        <taxon>Pseudomonadota</taxon>
        <taxon>Gammaproteobacteria</taxon>
        <taxon>Enterobacterales</taxon>
        <taxon>Erwiniaceae</taxon>
        <taxon>Wigglesworthia</taxon>
    </lineage>
</organism>
<keyword evidence="5 12" id="KW-0276">Fatty acid metabolism</keyword>
<dbReference type="FunFam" id="3.40.50.720:FF:000037">
    <property type="entry name" value="3-oxoacyl-[acyl-carrier-protein] reductase FabG"/>
    <property type="match status" value="1"/>
</dbReference>
<evidence type="ECO:0000256" key="7">
    <source>
        <dbReference type="ARBA" id="ARBA00023002"/>
    </source>
</evidence>
<comment type="subunit">
    <text evidence="12">Homotetramer.</text>
</comment>
<feature type="binding site" evidence="11">
    <location>
        <position position="37"/>
    </location>
    <ligand>
        <name>NADP(+)</name>
        <dbReference type="ChEBI" id="CHEBI:58349"/>
    </ligand>
</feature>
<evidence type="ECO:0000256" key="2">
    <source>
        <dbReference type="ARBA" id="ARBA00005194"/>
    </source>
</evidence>
<dbReference type="PRINTS" id="PR00080">
    <property type="entry name" value="SDRFAMILY"/>
</dbReference>
<dbReference type="PRINTS" id="PR00081">
    <property type="entry name" value="GDHRDH"/>
</dbReference>
<evidence type="ECO:0000256" key="6">
    <source>
        <dbReference type="ARBA" id="ARBA00022857"/>
    </source>
</evidence>
<comment type="pathway">
    <text evidence="2 12">Lipid metabolism; fatty acid biosynthesis.</text>
</comment>
<dbReference type="Proteomes" id="UP000009061">
    <property type="component" value="Chromosome"/>
</dbReference>